<feature type="chain" id="PRO_5019137120" description="Peptidoglycan binding-like domain-containing protein" evidence="1">
    <location>
        <begin position="39"/>
        <end position="212"/>
    </location>
</feature>
<dbReference type="AlphaFoldDB" id="A0A401J4P2"/>
<feature type="domain" description="Peptidoglycan binding-like" evidence="2">
    <location>
        <begin position="154"/>
        <end position="205"/>
    </location>
</feature>
<evidence type="ECO:0000313" key="4">
    <source>
        <dbReference type="Proteomes" id="UP000290975"/>
    </source>
</evidence>
<evidence type="ECO:0000256" key="1">
    <source>
        <dbReference type="SAM" id="SignalP"/>
    </source>
</evidence>
<dbReference type="InterPro" id="IPR036366">
    <property type="entry name" value="PGBDSf"/>
</dbReference>
<dbReference type="InterPro" id="IPR002477">
    <property type="entry name" value="Peptidoglycan-bd-like"/>
</dbReference>
<dbReference type="EMBL" id="BBQY01000019">
    <property type="protein sequence ID" value="GBH31550.1"/>
    <property type="molecule type" value="Genomic_DNA"/>
</dbReference>
<dbReference type="Pfam" id="PF01471">
    <property type="entry name" value="PG_binding_1"/>
    <property type="match status" value="1"/>
</dbReference>
<evidence type="ECO:0000313" key="3">
    <source>
        <dbReference type="EMBL" id="GBH31550.1"/>
    </source>
</evidence>
<gene>
    <name evidence="3" type="ORF">MBESOW_P2807</name>
</gene>
<dbReference type="SUPFAM" id="SSF47090">
    <property type="entry name" value="PGBD-like"/>
    <property type="match status" value="1"/>
</dbReference>
<keyword evidence="4" id="KW-1185">Reference proteome</keyword>
<sequence length="212" mass="22133">MPLSSQIGNSMSVCLARHALLSIALAGSACLGAGAAQAADANGSFAIRGIGSQTCATYVAALAKPEEFTRYGNWLLGYATAHNRLVPDAYDIIPTEPGVDFPNVVAVVCRSNPQMLLENAASSAVTAIRPLRQTAASPLVQVSADGKTVSIHQDSLKRLQAALIARQIFKGAANGAPSAAFTDALKAFQRSERIAVTGLPDIDTFIRAIVKR</sequence>
<dbReference type="Gene3D" id="1.10.101.10">
    <property type="entry name" value="PGBD-like superfamily/PGBD"/>
    <property type="match status" value="1"/>
</dbReference>
<accession>A0A401J4P2</accession>
<feature type="signal peptide" evidence="1">
    <location>
        <begin position="1"/>
        <end position="38"/>
    </location>
</feature>
<reference evidence="3 4" key="1">
    <citation type="submission" date="2014-12" db="EMBL/GenBank/DDBJ databases">
        <title>Whole genome sequencing of Sphingobium xenophagum OW59.</title>
        <authorList>
            <person name="Ohta Y."/>
            <person name="Nishi S."/>
            <person name="Hatada Y."/>
        </authorList>
    </citation>
    <scope>NUCLEOTIDE SEQUENCE [LARGE SCALE GENOMIC DNA]</scope>
    <source>
        <strain evidence="3 4">OW59</strain>
    </source>
</reference>
<keyword evidence="1" id="KW-0732">Signal</keyword>
<dbReference type="InterPro" id="IPR036365">
    <property type="entry name" value="PGBD-like_sf"/>
</dbReference>
<dbReference type="Proteomes" id="UP000290975">
    <property type="component" value="Unassembled WGS sequence"/>
</dbReference>
<comment type="caution">
    <text evidence="3">The sequence shown here is derived from an EMBL/GenBank/DDBJ whole genome shotgun (WGS) entry which is preliminary data.</text>
</comment>
<protein>
    <recommendedName>
        <fullName evidence="2">Peptidoglycan binding-like domain-containing protein</fullName>
    </recommendedName>
</protein>
<evidence type="ECO:0000259" key="2">
    <source>
        <dbReference type="Pfam" id="PF01471"/>
    </source>
</evidence>
<name>A0A401J4P2_SPHXE</name>
<proteinExistence type="predicted"/>
<organism evidence="3 4">
    <name type="scientific">Sphingobium xenophagum</name>
    <dbReference type="NCBI Taxonomy" id="121428"/>
    <lineage>
        <taxon>Bacteria</taxon>
        <taxon>Pseudomonadati</taxon>
        <taxon>Pseudomonadota</taxon>
        <taxon>Alphaproteobacteria</taxon>
        <taxon>Sphingomonadales</taxon>
        <taxon>Sphingomonadaceae</taxon>
        <taxon>Sphingobium</taxon>
    </lineage>
</organism>